<protein>
    <submittedName>
        <fullName evidence="1">Uncharacterized protein</fullName>
    </submittedName>
</protein>
<reference evidence="1" key="1">
    <citation type="submission" date="2014-09" db="EMBL/GenBank/DDBJ databases">
        <authorList>
            <person name="Magalhaes I.L.F."/>
            <person name="Oliveira U."/>
            <person name="Santos F.R."/>
            <person name="Vidigal T.H.D.A."/>
            <person name="Brescovit A.D."/>
            <person name="Santos A.J."/>
        </authorList>
    </citation>
    <scope>NUCLEOTIDE SEQUENCE</scope>
    <source>
        <tissue evidence="1">Shoot tissue taken approximately 20 cm above the soil surface</tissue>
    </source>
</reference>
<dbReference type="EMBL" id="GBRH01183839">
    <property type="protein sequence ID" value="JAE14057.1"/>
    <property type="molecule type" value="Transcribed_RNA"/>
</dbReference>
<accession>A0A0A9FP36</accession>
<reference evidence="1" key="2">
    <citation type="journal article" date="2015" name="Data Brief">
        <title>Shoot transcriptome of the giant reed, Arundo donax.</title>
        <authorList>
            <person name="Barrero R.A."/>
            <person name="Guerrero F.D."/>
            <person name="Moolhuijzen P."/>
            <person name="Goolsby J.A."/>
            <person name="Tidwell J."/>
            <person name="Bellgard S.E."/>
            <person name="Bellgard M.I."/>
        </authorList>
    </citation>
    <scope>NUCLEOTIDE SEQUENCE</scope>
    <source>
        <tissue evidence="1">Shoot tissue taken approximately 20 cm above the soil surface</tissue>
    </source>
</reference>
<sequence>MQLADHHAFALRARFLAGRIVCTSIQ</sequence>
<organism evidence="1">
    <name type="scientific">Arundo donax</name>
    <name type="common">Giant reed</name>
    <name type="synonym">Donax arundinaceus</name>
    <dbReference type="NCBI Taxonomy" id="35708"/>
    <lineage>
        <taxon>Eukaryota</taxon>
        <taxon>Viridiplantae</taxon>
        <taxon>Streptophyta</taxon>
        <taxon>Embryophyta</taxon>
        <taxon>Tracheophyta</taxon>
        <taxon>Spermatophyta</taxon>
        <taxon>Magnoliopsida</taxon>
        <taxon>Liliopsida</taxon>
        <taxon>Poales</taxon>
        <taxon>Poaceae</taxon>
        <taxon>PACMAD clade</taxon>
        <taxon>Arundinoideae</taxon>
        <taxon>Arundineae</taxon>
        <taxon>Arundo</taxon>
    </lineage>
</organism>
<evidence type="ECO:0000313" key="1">
    <source>
        <dbReference type="EMBL" id="JAE14057.1"/>
    </source>
</evidence>
<name>A0A0A9FP36_ARUDO</name>
<dbReference type="AlphaFoldDB" id="A0A0A9FP36"/>
<proteinExistence type="predicted"/>